<organism evidence="3 4">
    <name type="scientific">Shewanella ulleungensis</name>
    <dbReference type="NCBI Taxonomy" id="2282699"/>
    <lineage>
        <taxon>Bacteria</taxon>
        <taxon>Pseudomonadati</taxon>
        <taxon>Pseudomonadota</taxon>
        <taxon>Gammaproteobacteria</taxon>
        <taxon>Alteromonadales</taxon>
        <taxon>Shewanellaceae</taxon>
        <taxon>Shewanella</taxon>
    </lineage>
</organism>
<gene>
    <name evidence="3" type="ORF">GCM10009410_03110</name>
</gene>
<evidence type="ECO:0000256" key="1">
    <source>
        <dbReference type="ARBA" id="ARBA00023231"/>
    </source>
</evidence>
<evidence type="ECO:0000259" key="2">
    <source>
        <dbReference type="Pfam" id="PF02579"/>
    </source>
</evidence>
<dbReference type="Gene3D" id="3.30.420.130">
    <property type="entry name" value="Dinitrogenase iron-molybdenum cofactor biosynthesis domain"/>
    <property type="match status" value="1"/>
</dbReference>
<reference evidence="4" key="1">
    <citation type="journal article" date="2019" name="Int. J. Syst. Evol. Microbiol.">
        <title>The Global Catalogue of Microorganisms (GCM) 10K type strain sequencing project: providing services to taxonomists for standard genome sequencing and annotation.</title>
        <authorList>
            <consortium name="The Broad Institute Genomics Platform"/>
            <consortium name="The Broad Institute Genome Sequencing Center for Infectious Disease"/>
            <person name="Wu L."/>
            <person name="Ma J."/>
        </authorList>
    </citation>
    <scope>NUCLEOTIDE SEQUENCE [LARGE SCALE GENOMIC DNA]</scope>
    <source>
        <strain evidence="4">JCM 32305</strain>
    </source>
</reference>
<evidence type="ECO:0000313" key="3">
    <source>
        <dbReference type="EMBL" id="GGP74642.1"/>
    </source>
</evidence>
<dbReference type="SUPFAM" id="SSF53146">
    <property type="entry name" value="Nitrogenase accessory factor-like"/>
    <property type="match status" value="1"/>
</dbReference>
<name>A0ABQ2QC27_9GAMM</name>
<keyword evidence="1" id="KW-0535">Nitrogen fixation</keyword>
<feature type="domain" description="Dinitrogenase iron-molybdenum cofactor biosynthesis" evidence="2">
    <location>
        <begin position="41"/>
        <end position="123"/>
    </location>
</feature>
<dbReference type="Pfam" id="PF02579">
    <property type="entry name" value="Nitro_FeMo-Co"/>
    <property type="match status" value="1"/>
</dbReference>
<dbReference type="EMBL" id="BMQW01000001">
    <property type="protein sequence ID" value="GGP74642.1"/>
    <property type="molecule type" value="Genomic_DNA"/>
</dbReference>
<dbReference type="InterPro" id="IPR036105">
    <property type="entry name" value="DiNase_FeMo-co_biosyn_sf"/>
</dbReference>
<dbReference type="InterPro" id="IPR003731">
    <property type="entry name" value="Di-Nase_FeMo-co_biosynth"/>
</dbReference>
<evidence type="ECO:0000313" key="4">
    <source>
        <dbReference type="Proteomes" id="UP000654004"/>
    </source>
</evidence>
<accession>A0ABQ2QC27</accession>
<keyword evidence="4" id="KW-1185">Reference proteome</keyword>
<sequence length="206" mass="23106">MPITTECNLQALSNWYPKYFNYRREISAREDTMITAIPMKDEHIASHFSKADSVLMINEQAEVVASFINPALTSGCDGKRKLVELIQAHGANRVIVRNIGQQLLSKLLNQQLEVFHAKNGRTEIAYFANEHLAECEPYLEASQGRPSTNHIAKQGKGGCCDHHHGESGCHGGHCDSHEHGDSDIELSETVHIKRCCQKKHSFLHHN</sequence>
<protein>
    <recommendedName>
        <fullName evidence="2">Dinitrogenase iron-molybdenum cofactor biosynthesis domain-containing protein</fullName>
    </recommendedName>
</protein>
<comment type="caution">
    <text evidence="3">The sequence shown here is derived from an EMBL/GenBank/DDBJ whole genome shotgun (WGS) entry which is preliminary data.</text>
</comment>
<proteinExistence type="predicted"/>
<dbReference type="Proteomes" id="UP000654004">
    <property type="component" value="Unassembled WGS sequence"/>
</dbReference>